<dbReference type="Proteomes" id="UP001171299">
    <property type="component" value="Unassembled WGS sequence"/>
</dbReference>
<dbReference type="InterPro" id="IPR010373">
    <property type="entry name" value="DUF968"/>
</dbReference>
<keyword evidence="5" id="KW-1185">Reference proteome</keyword>
<evidence type="ECO:0000313" key="2">
    <source>
        <dbReference type="EMBL" id="MDO6406278.1"/>
    </source>
</evidence>
<dbReference type="KEGG" id="ppho:CTZ24_07345"/>
<proteinExistence type="predicted"/>
<evidence type="ECO:0000259" key="1">
    <source>
        <dbReference type="SMART" id="SM00507"/>
    </source>
</evidence>
<name>A0AAP9H460_9GAMM</name>
<dbReference type="Pfam" id="PF06147">
    <property type="entry name" value="DUF968"/>
    <property type="match status" value="1"/>
</dbReference>
<dbReference type="EMBL" id="JAUOOM010000005">
    <property type="protein sequence ID" value="MDO6406278.1"/>
    <property type="molecule type" value="Genomic_DNA"/>
</dbReference>
<dbReference type="RefSeq" id="WP_208725177.1">
    <property type="nucleotide sequence ID" value="NZ_CP024636.1"/>
</dbReference>
<protein>
    <submittedName>
        <fullName evidence="2">DUF968 domain-containing protein</fullName>
    </submittedName>
</protein>
<feature type="domain" description="HNH nuclease" evidence="1">
    <location>
        <begin position="251"/>
        <end position="300"/>
    </location>
</feature>
<dbReference type="EMBL" id="CP024636">
    <property type="protein sequence ID" value="QGR06232.1"/>
    <property type="molecule type" value="Genomic_DNA"/>
</dbReference>
<dbReference type="AlphaFoldDB" id="A0AAP9H460"/>
<gene>
    <name evidence="3" type="ORF">CTZ24_07345</name>
    <name evidence="2" type="ORF">Q3404_06790</name>
</gene>
<sequence length="338" mass="37999">MRAILTPDVAINTGIVLLKPGRDLMPMFRERVLVCTMPRDMSHLPSGLVNDSSQPLLDEKSLAGFFNDDRVIKAAGGWEAHDAWVQKINACQLQKKDSYHHPHYTTLRTESGTVCLCYHDDNYCRENGLPESLESVAAGNMARWIIESACIQMGLGSDHRMTLPELCWWACLNDVTDLIPEAPARRVLRMPEEKPATGALKESRIQPERAAREVIQEAAEVVKAVINLAIDPESPESFMKRPKRRRLENEKYTRWVKAQPCACCNNPADDPHHIIGHGQGGMGTKAHDLFVIPLCRAHHDELHRDPVAFENKYGSQLELLFRFLDRTIGIGVIGIAKK</sequence>
<dbReference type="Proteomes" id="UP000424872">
    <property type="component" value="Chromosome"/>
</dbReference>
<reference evidence="4" key="1">
    <citation type="submission" date="2017-11" db="EMBL/GenBank/DDBJ databases">
        <title>Genome sequence of Pantoea sp. MSR2.</title>
        <authorList>
            <person name="Nascimento F.X."/>
        </authorList>
    </citation>
    <scope>NUCLEOTIDE SEQUENCE [LARGE SCALE GENOMIC DNA]</scope>
    <source>
        <strain evidence="4">MSR2</strain>
    </source>
</reference>
<dbReference type="SMART" id="SM00507">
    <property type="entry name" value="HNHc"/>
    <property type="match status" value="1"/>
</dbReference>
<evidence type="ECO:0000313" key="5">
    <source>
        <dbReference type="Proteomes" id="UP001171299"/>
    </source>
</evidence>
<evidence type="ECO:0000313" key="4">
    <source>
        <dbReference type="Proteomes" id="UP000424872"/>
    </source>
</evidence>
<reference evidence="2" key="3">
    <citation type="submission" date="2023-07" db="EMBL/GenBank/DDBJ databases">
        <title>The extreme plant-growth-promoting properties of Pantoea phytobeneficialis PF55 revealed by functional and genomic analysis.</title>
        <authorList>
            <person name="Nascimento F.X."/>
            <person name="Marcio R.J."/>
        </authorList>
    </citation>
    <scope>NUCLEOTIDE SEQUENCE</scope>
    <source>
        <strain evidence="2">PF55</strain>
    </source>
</reference>
<organism evidence="3 4">
    <name type="scientific">Pantoea phytobeneficialis</name>
    <dbReference type="NCBI Taxonomy" id="2052056"/>
    <lineage>
        <taxon>Bacteria</taxon>
        <taxon>Pseudomonadati</taxon>
        <taxon>Pseudomonadota</taxon>
        <taxon>Gammaproteobacteria</taxon>
        <taxon>Enterobacterales</taxon>
        <taxon>Erwiniaceae</taxon>
        <taxon>Pantoea</taxon>
    </lineage>
</organism>
<dbReference type="InterPro" id="IPR003615">
    <property type="entry name" value="HNH_nuc"/>
</dbReference>
<accession>A0AAP9H460</accession>
<reference evidence="3" key="2">
    <citation type="journal article" date="2020" name="Environ. Microbiol.">
        <title>The extreme plant-growth-promoting properties of Pantoea phytobeneficialis MSR2 revealed by functional and genomic analysis.</title>
        <authorList>
            <person name="Nascimento F.X."/>
            <person name="Hernandez A.G."/>
            <person name="Glick B.R."/>
            <person name="Rossi M.J."/>
        </authorList>
    </citation>
    <scope>NUCLEOTIDE SEQUENCE</scope>
    <source>
        <strain evidence="3">MSR2</strain>
    </source>
</reference>
<evidence type="ECO:0000313" key="3">
    <source>
        <dbReference type="EMBL" id="QGR06232.1"/>
    </source>
</evidence>
<dbReference type="CDD" id="cd00085">
    <property type="entry name" value="HNHc"/>
    <property type="match status" value="1"/>
</dbReference>
<dbReference type="Gene3D" id="3.30.40.190">
    <property type="match status" value="1"/>
</dbReference>